<organism evidence="3 4">
    <name type="scientific">Azorhizobium caulinodans (strain ATCC 43989 / DSM 5975 / JCM 20966 / LMG 6465 / NBRC 14845 / NCIMB 13405 / ORS 571)</name>
    <dbReference type="NCBI Taxonomy" id="438753"/>
    <lineage>
        <taxon>Bacteria</taxon>
        <taxon>Pseudomonadati</taxon>
        <taxon>Pseudomonadota</taxon>
        <taxon>Alphaproteobacteria</taxon>
        <taxon>Hyphomicrobiales</taxon>
        <taxon>Xanthobacteraceae</taxon>
        <taxon>Azorhizobium</taxon>
    </lineage>
</organism>
<dbReference type="STRING" id="438753.AZC_2446"/>
<dbReference type="Proteomes" id="UP000000270">
    <property type="component" value="Chromosome"/>
</dbReference>
<proteinExistence type="inferred from homology"/>
<dbReference type="GO" id="GO:0005856">
    <property type="term" value="C:cytoskeleton"/>
    <property type="evidence" value="ECO:0007669"/>
    <property type="project" value="TreeGrafter"/>
</dbReference>
<gene>
    <name evidence="3" type="ordered locus">AZC_2446</name>
</gene>
<reference evidence="3 4" key="5">
    <citation type="journal article" date="2010" name="Appl. Environ. Microbiol.">
        <title>phrR-like gene praR of Azorhizobium caulinodans ORS571 is essential for symbiosis with Sesbania rostrata and is involved in expression of reb genes.</title>
        <authorList>
            <person name="Akiba N."/>
            <person name="Aono T."/>
            <person name="Toyazaki H."/>
            <person name="Sato S."/>
            <person name="Oyaizu H."/>
        </authorList>
    </citation>
    <scope>NUCLEOTIDE SEQUENCE [LARGE SCALE GENOMIC DNA]</scope>
    <source>
        <strain evidence="4">ATCC 43989 / DSM 5975 / JCM 20966 / LMG 6465 / NBRC 14845 / NCIMB 13405 / ORS 571</strain>
    </source>
</reference>
<reference evidence="3 4" key="6">
    <citation type="journal article" date="2011" name="Appl. Environ. Microbiol.">
        <title>Involvement of the azorhizobial chromosome partition gene (parA) in the onset of bacteroid differentiation during Sesbania rostrata stem nodule development.</title>
        <authorList>
            <person name="Liu CT."/>
            <person name="Lee KB."/>
            <person name="Wang YS."/>
            <person name="Peng MH."/>
            <person name="Lee KT."/>
            <person name="Suzuki S."/>
            <person name="Suzuki T."/>
            <person name="Oyaizu H."/>
        </authorList>
    </citation>
    <scope>NUCLEOTIDE SEQUENCE [LARGE SCALE GENOMIC DNA]</scope>
    <source>
        <strain evidence="4">ATCC 43989 / DSM 5975 / JCM 20966 / LMG 6465 / NBRC 14845 / NCIMB 13405 / ORS 571</strain>
    </source>
</reference>
<reference evidence="3 4" key="4">
    <citation type="journal article" date="2009" name="Appl. Environ. Microbiol.">
        <title>Comparative genome-wide transcriptional profiling of Azorhizobium caulinodans ORS571 grown under free-living and symbiotic conditions.</title>
        <authorList>
            <person name="Tsukada S."/>
            <person name="Aono T."/>
            <person name="Akiba N."/>
            <person name="Lee KB."/>
            <person name="Liu CT."/>
            <person name="Toyazaki H."/>
            <person name="Oyaizu H."/>
        </authorList>
    </citation>
    <scope>NUCLEOTIDE SEQUENCE [LARGE SCALE GENOMIC DNA]</scope>
    <source>
        <strain evidence="4">ATCC 43989 / DSM 5975 / JCM 20966 / LMG 6465 / NBRC 14845 / NCIMB 13405 / ORS 571</strain>
    </source>
</reference>
<evidence type="ECO:0000313" key="4">
    <source>
        <dbReference type="Proteomes" id="UP000000270"/>
    </source>
</evidence>
<dbReference type="SMART" id="SM01007">
    <property type="entry name" value="Aldolase_II"/>
    <property type="match status" value="1"/>
</dbReference>
<dbReference type="PANTHER" id="PTHR10672:SF3">
    <property type="entry name" value="PROTEIN HU-LI TAI SHAO"/>
    <property type="match status" value="1"/>
</dbReference>
<dbReference type="InterPro" id="IPR051017">
    <property type="entry name" value="Aldolase-II_Adducin_sf"/>
</dbReference>
<dbReference type="NCBIfam" id="NF005451">
    <property type="entry name" value="PRK07044.1"/>
    <property type="match status" value="1"/>
</dbReference>
<reference evidence="4" key="2">
    <citation type="submission" date="2007-04" db="EMBL/GenBank/DDBJ databases">
        <title>Complete genome sequence of the nitrogen-fixing bacterium Azorhizobium caulinodans ORS571.</title>
        <authorList>
            <person name="Lee K.B."/>
            <person name="Backer P.D."/>
            <person name="Aono T."/>
            <person name="Liu C.T."/>
            <person name="Suzuki S."/>
            <person name="Suzuki T."/>
            <person name="Kaneko T."/>
            <person name="Yamada M."/>
            <person name="Tabata S."/>
            <person name="Kupfer D.M."/>
            <person name="Najar F.Z."/>
            <person name="Wiley G.B."/>
            <person name="Roe B."/>
            <person name="Binnewies T."/>
            <person name="Ussery D."/>
            <person name="Vereecke D."/>
            <person name="Gevers D."/>
            <person name="Holsters M."/>
            <person name="Oyaizu H."/>
        </authorList>
    </citation>
    <scope>NUCLEOTIDE SEQUENCE [LARGE SCALE GENOMIC DNA]</scope>
    <source>
        <strain evidence="4">ATCC 43989 / DSM 5975 / JCM 20966 / LMG 6465 / NBRC 14845 / NCIMB 13405 / ORS 571</strain>
    </source>
</reference>
<dbReference type="FunFam" id="3.40.225.10:FF:000013">
    <property type="entry name" value="Class II aldolase"/>
    <property type="match status" value="1"/>
</dbReference>
<dbReference type="GO" id="GO:0051015">
    <property type="term" value="F:actin filament binding"/>
    <property type="evidence" value="ECO:0007669"/>
    <property type="project" value="TreeGrafter"/>
</dbReference>
<sequence length="265" mass="29856">MDHPMTATDTTAACPAHMDPSEWDARVTLAACYRMVAKLGLDDLIYNHISCRVPGHEDQFLINPYGLLFSEMTASSLVKIDIEGRKLQETPYEVNLAAFVIHAALHKTSHDAVCVLHTHSDASVAVSGQEQGLLPLSQFAMRFYNRQAFHDYEGVAIDLDEQQRLVRDLGPHKVMLMRNHGILTVGRTPGEAFMLLYYFERAAKIQLAMQAACASGVKLVMPPHEVCEHAARQFWELKGDILVPGEREWPALMRQLDREDPSYRQ</sequence>
<comment type="similarity">
    <text evidence="1">Belongs to the aldolase class II family.</text>
</comment>
<evidence type="ECO:0000313" key="3">
    <source>
        <dbReference type="EMBL" id="BAF88444.1"/>
    </source>
</evidence>
<dbReference type="InterPro" id="IPR001303">
    <property type="entry name" value="Aldolase_II/adducin_N"/>
</dbReference>
<feature type="domain" description="Class II aldolase/adducin N-terminal" evidence="2">
    <location>
        <begin position="27"/>
        <end position="207"/>
    </location>
</feature>
<accession>A8IA02</accession>
<name>A8IA02_AZOC5</name>
<dbReference type="SUPFAM" id="SSF53639">
    <property type="entry name" value="AraD/HMP-PK domain-like"/>
    <property type="match status" value="1"/>
</dbReference>
<dbReference type="PANTHER" id="PTHR10672">
    <property type="entry name" value="ADDUCIN"/>
    <property type="match status" value="1"/>
</dbReference>
<dbReference type="Gene3D" id="3.40.225.10">
    <property type="entry name" value="Class II aldolase/adducin N-terminal domain"/>
    <property type="match status" value="1"/>
</dbReference>
<evidence type="ECO:0000259" key="2">
    <source>
        <dbReference type="SMART" id="SM01007"/>
    </source>
</evidence>
<dbReference type="Pfam" id="PF00596">
    <property type="entry name" value="Aldolase_II"/>
    <property type="match status" value="1"/>
</dbReference>
<dbReference type="KEGG" id="azc:AZC_2446"/>
<protein>
    <submittedName>
        <fullName evidence="3">Aldolase</fullName>
    </submittedName>
</protein>
<reference evidence="3 4" key="1">
    <citation type="journal article" date="2007" name="Appl. Environ. Microbiol.">
        <title>Rhizobial factors required for stem nodule maturation and maintenance in Sesbania rostrata-Azorhizobium caulinodans ORS571 symbiosis.</title>
        <authorList>
            <person name="Suzuki S."/>
            <person name="Aono T."/>
            <person name="Lee KB."/>
            <person name="Suzuki T."/>
            <person name="Liu CT."/>
            <person name="Miwa H."/>
            <person name="Wakao S."/>
            <person name="Iki T."/>
            <person name="Oyaizu H."/>
        </authorList>
    </citation>
    <scope>NUCLEOTIDE SEQUENCE [LARGE SCALE GENOMIC DNA]</scope>
    <source>
        <strain evidence="4">ATCC 43989 / DSM 5975 / JCM 20966 / LMG 6465 / NBRC 14845 / NCIMB 13405 / ORS 571</strain>
    </source>
</reference>
<dbReference type="AlphaFoldDB" id="A8IA02"/>
<dbReference type="InterPro" id="IPR036409">
    <property type="entry name" value="Aldolase_II/adducin_N_sf"/>
</dbReference>
<keyword evidence="4" id="KW-1185">Reference proteome</keyword>
<dbReference type="eggNOG" id="COG0235">
    <property type="taxonomic scope" value="Bacteria"/>
</dbReference>
<reference evidence="3 4" key="3">
    <citation type="journal article" date="2008" name="BMC Genomics">
        <title>The genome of the versatile nitrogen fixer Azorhizobium caulinodans ORS571.</title>
        <authorList>
            <person name="Lee KB."/>
            <person name="Backer P.D."/>
            <person name="Aono T."/>
            <person name="Liu CT."/>
            <person name="Suzuki S."/>
            <person name="Suzuki T."/>
            <person name="Kaneko T."/>
            <person name="Yamada M."/>
            <person name="Tabata S."/>
            <person name="Kupfer D.M."/>
            <person name="Najar F.Z."/>
            <person name="Wiley G.B."/>
            <person name="Roe B."/>
            <person name="Binnewies T.T."/>
            <person name="Ussery D.W."/>
            <person name="D'Haeze W."/>
            <person name="Herder J.D."/>
            <person name="Gevers D."/>
            <person name="Vereecke D."/>
            <person name="Holsters M."/>
            <person name="Oyaizu H."/>
        </authorList>
    </citation>
    <scope>NUCLEOTIDE SEQUENCE [LARGE SCALE GENOMIC DNA]</scope>
    <source>
        <strain evidence="4">ATCC 43989 / DSM 5975 / JCM 20966 / LMG 6465 / NBRC 14845 / NCIMB 13405 / ORS 571</strain>
    </source>
</reference>
<dbReference type="HOGENOM" id="CLU_006033_0_0_5"/>
<evidence type="ECO:0000256" key="1">
    <source>
        <dbReference type="ARBA" id="ARBA00037961"/>
    </source>
</evidence>
<dbReference type="EMBL" id="AP009384">
    <property type="protein sequence ID" value="BAF88444.1"/>
    <property type="molecule type" value="Genomic_DNA"/>
</dbReference>